<dbReference type="EMBL" id="KN824958">
    <property type="protein sequence ID" value="KIK96970.1"/>
    <property type="molecule type" value="Genomic_DNA"/>
</dbReference>
<evidence type="ECO:0000256" key="2">
    <source>
        <dbReference type="ARBA" id="ARBA00038251"/>
    </source>
</evidence>
<dbReference type="InterPro" id="IPR019734">
    <property type="entry name" value="TPR_rpt"/>
</dbReference>
<dbReference type="Proteomes" id="UP000054538">
    <property type="component" value="Unassembled WGS sequence"/>
</dbReference>
<dbReference type="STRING" id="930991.A0A0D0EAZ6"/>
<dbReference type="Pfam" id="PF13181">
    <property type="entry name" value="TPR_8"/>
    <property type="match status" value="1"/>
</dbReference>
<gene>
    <name evidence="5" type="ORF">PAXRUDRAFT_137268</name>
</gene>
<feature type="repeat" description="TPR" evidence="3">
    <location>
        <begin position="1007"/>
        <end position="1040"/>
    </location>
</feature>
<dbReference type="InterPro" id="IPR011990">
    <property type="entry name" value="TPR-like_helical_dom_sf"/>
</dbReference>
<dbReference type="PANTHER" id="PTHR23083">
    <property type="entry name" value="TETRATRICOPEPTIDE REPEAT PROTEIN, TPR"/>
    <property type="match status" value="1"/>
</dbReference>
<feature type="region of interest" description="Disordered" evidence="4">
    <location>
        <begin position="156"/>
        <end position="177"/>
    </location>
</feature>
<organism evidence="5 6">
    <name type="scientific">Paxillus rubicundulus Ve08.2h10</name>
    <dbReference type="NCBI Taxonomy" id="930991"/>
    <lineage>
        <taxon>Eukaryota</taxon>
        <taxon>Fungi</taxon>
        <taxon>Dikarya</taxon>
        <taxon>Basidiomycota</taxon>
        <taxon>Agaricomycotina</taxon>
        <taxon>Agaricomycetes</taxon>
        <taxon>Agaricomycetidae</taxon>
        <taxon>Boletales</taxon>
        <taxon>Paxilineae</taxon>
        <taxon>Paxillaceae</taxon>
        <taxon>Paxillus</taxon>
    </lineage>
</organism>
<evidence type="ECO:0000256" key="3">
    <source>
        <dbReference type="PROSITE-ProRule" id="PRU00339"/>
    </source>
</evidence>
<dbReference type="OrthoDB" id="29013at2759"/>
<dbReference type="Gene3D" id="1.25.40.10">
    <property type="entry name" value="Tetratricopeptide repeat domain"/>
    <property type="match status" value="2"/>
</dbReference>
<dbReference type="PANTHER" id="PTHR23083:SF464">
    <property type="entry name" value="TETRATRICOPEPTIDE REPEAT DOMAIN 7, ISOFORM A"/>
    <property type="match status" value="1"/>
</dbReference>
<proteinExistence type="inferred from homology"/>
<evidence type="ECO:0000256" key="1">
    <source>
        <dbReference type="ARBA" id="ARBA00002550"/>
    </source>
</evidence>
<protein>
    <recommendedName>
        <fullName evidence="7">TPR-like protein</fullName>
    </recommendedName>
</protein>
<reference evidence="5 6" key="1">
    <citation type="submission" date="2014-04" db="EMBL/GenBank/DDBJ databases">
        <authorList>
            <consortium name="DOE Joint Genome Institute"/>
            <person name="Kuo A."/>
            <person name="Kohler A."/>
            <person name="Jargeat P."/>
            <person name="Nagy L.G."/>
            <person name="Floudas D."/>
            <person name="Copeland A."/>
            <person name="Barry K.W."/>
            <person name="Cichocki N."/>
            <person name="Veneault-Fourrey C."/>
            <person name="LaButti K."/>
            <person name="Lindquist E.A."/>
            <person name="Lipzen A."/>
            <person name="Lundell T."/>
            <person name="Morin E."/>
            <person name="Murat C."/>
            <person name="Sun H."/>
            <person name="Tunlid A."/>
            <person name="Henrissat B."/>
            <person name="Grigoriev I.V."/>
            <person name="Hibbett D.S."/>
            <person name="Martin F."/>
            <person name="Nordberg H.P."/>
            <person name="Cantor M.N."/>
            <person name="Hua S.X."/>
        </authorList>
    </citation>
    <scope>NUCLEOTIDE SEQUENCE [LARGE SCALE GENOMIC DNA]</scope>
    <source>
        <strain evidence="5 6">Ve08.2h10</strain>
    </source>
</reference>
<dbReference type="AlphaFoldDB" id="A0A0D0EAZ6"/>
<dbReference type="InParanoid" id="A0A0D0EAZ6"/>
<keyword evidence="6" id="KW-1185">Reference proteome</keyword>
<sequence>MAHAKDKYYWSQLRAALTAGQWNSTSPAKGLNGRSLPWSELVRKFNKHCKGFQDVADVAFQTQVLSELLATNATDEDSLGSEPDSEFRLGEECILRLEQIEKATVGYEALKQLEGRHSDSLALALAYYAYAMGRPFECLDRLSGVPQLLDAQSHIPCSSTSRPDPSALQVPGPTADTSSSWTGSFLSAESFAAMSDINDGRAWAMTESIRSVCLQGMCHEKLDLWNPEKAIQAYSTSIPLLHTIDFEVPRALPPRSSFIQYRELWRWVERLIFRAITLLARVRHPHDQEGLIWTFFTHYRSFSAHWPPTFRTGHRSIIAVLHLRALIIRFSPSSSAAARTSSIQYEKPPQWLSTARSIINEYRTILDKCTRFPKAGERNVLVEDLVDLSVAVWEASGAVPDRACWVIDILWWATRLTFNSYRVFRHVTRLLYVSGDIELAKRTLRLYIQVVSNAREAGVDGDCDTDRHWVETLVEGVRMLCRLALSRPGLDGVDEVKEAEELIKKAKTRLDPADKELVARVALAEGIWNTVTAHTDCPNRTTQLSNALTHCIKSVETFPTPDAHHQLALALAVPGPSQSLEDAISSARAAVEGAPDEIRHWHLLALLLTAQGQWSKAKGVLEVGAAIGEAPSEIEEHSTDGDTMQDTTAQEGPLLISDEVTVRDFERRKVRTNGSASNGNGHVANGTLVHQMILGPDEVTIPPSATLLQPLPEHPNPSSRDVFEYALQLRLTQMALTEHVEGPERAEGKWVGVFRWVAEMKGLGSESQLRSSTDTGSRSAATQTGSSVLVPAAWETQIEPNIEFSGLLEPSSAQLSATALRPPPITVTPATPADADRRFPTAADAQEKAKRSLSMDRDSSTGKRVQQMLKNRVHKGQEKISTISRRIGHGVVKNGSLHLRRTTSAPDFYAALQNNHDQASSIHSRSRLRSLIRHNHENESSVDEYPFATPPPSLAPVPEVTTPDVPREDKLVSDLWAASAATFRRLGKIDQAKGAIQEAEVKCQDNSAVWVQFGLYHTALNHERQAIEAFQKALFVSPDDVSAAIHMCRIYLSPSNIQSSETGVDPDKVDLSAGLLGHVTRGLGWDIPEAWYYLAKAHGLQGQKDKERECLLKALALSENRCIRDIGRAVGWCL</sequence>
<evidence type="ECO:0000313" key="5">
    <source>
        <dbReference type="EMBL" id="KIK96970.1"/>
    </source>
</evidence>
<dbReference type="InterPro" id="IPR051722">
    <property type="entry name" value="Endocytosis_PI4K-reg_protein"/>
</dbReference>
<feature type="region of interest" description="Disordered" evidence="4">
    <location>
        <begin position="819"/>
        <end position="864"/>
    </location>
</feature>
<reference evidence="6" key="2">
    <citation type="submission" date="2015-01" db="EMBL/GenBank/DDBJ databases">
        <title>Evolutionary Origins and Diversification of the Mycorrhizal Mutualists.</title>
        <authorList>
            <consortium name="DOE Joint Genome Institute"/>
            <consortium name="Mycorrhizal Genomics Consortium"/>
            <person name="Kohler A."/>
            <person name="Kuo A."/>
            <person name="Nagy L.G."/>
            <person name="Floudas D."/>
            <person name="Copeland A."/>
            <person name="Barry K.W."/>
            <person name="Cichocki N."/>
            <person name="Veneault-Fourrey C."/>
            <person name="LaButti K."/>
            <person name="Lindquist E.A."/>
            <person name="Lipzen A."/>
            <person name="Lundell T."/>
            <person name="Morin E."/>
            <person name="Murat C."/>
            <person name="Riley R."/>
            <person name="Ohm R."/>
            <person name="Sun H."/>
            <person name="Tunlid A."/>
            <person name="Henrissat B."/>
            <person name="Grigoriev I.V."/>
            <person name="Hibbett D.S."/>
            <person name="Martin F."/>
        </authorList>
    </citation>
    <scope>NUCLEOTIDE SEQUENCE [LARGE SCALE GENOMIC DNA]</scope>
    <source>
        <strain evidence="6">Ve08.2h10</strain>
    </source>
</reference>
<dbReference type="SUPFAM" id="SSF48452">
    <property type="entry name" value="TPR-like"/>
    <property type="match status" value="2"/>
</dbReference>
<accession>A0A0D0EAZ6</accession>
<evidence type="ECO:0000313" key="6">
    <source>
        <dbReference type="Proteomes" id="UP000054538"/>
    </source>
</evidence>
<dbReference type="SMART" id="SM00028">
    <property type="entry name" value="TPR"/>
    <property type="match status" value="3"/>
</dbReference>
<evidence type="ECO:0000256" key="4">
    <source>
        <dbReference type="SAM" id="MobiDB-lite"/>
    </source>
</evidence>
<feature type="compositionally biased region" description="Polar residues" evidence="4">
    <location>
        <begin position="765"/>
        <end position="785"/>
    </location>
</feature>
<evidence type="ECO:0008006" key="7">
    <source>
        <dbReference type="Google" id="ProtNLM"/>
    </source>
</evidence>
<keyword evidence="3" id="KW-0802">TPR repeat</keyword>
<dbReference type="HOGENOM" id="CLU_004745_0_0_1"/>
<comment type="similarity">
    <text evidence="2">Belongs to the YPP1 family.</text>
</comment>
<name>A0A0D0EAZ6_9AGAM</name>
<dbReference type="PROSITE" id="PS50005">
    <property type="entry name" value="TPR"/>
    <property type="match status" value="1"/>
</dbReference>
<feature type="region of interest" description="Disordered" evidence="4">
    <location>
        <begin position="764"/>
        <end position="785"/>
    </location>
</feature>
<feature type="compositionally biased region" description="Basic and acidic residues" evidence="4">
    <location>
        <begin position="834"/>
        <end position="861"/>
    </location>
</feature>
<comment type="function">
    <text evidence="1">Involved in endocytosis.</text>
</comment>